<dbReference type="Gramene" id="OE9A019166T1">
    <property type="protein sequence ID" value="OE9A019166C1"/>
    <property type="gene ID" value="OE9A019166"/>
</dbReference>
<dbReference type="EMBL" id="CACTIH010001972">
    <property type="protein sequence ID" value="CAA2970399.1"/>
    <property type="molecule type" value="Genomic_DNA"/>
</dbReference>
<organism evidence="1 2">
    <name type="scientific">Olea europaea subsp. europaea</name>
    <dbReference type="NCBI Taxonomy" id="158383"/>
    <lineage>
        <taxon>Eukaryota</taxon>
        <taxon>Viridiplantae</taxon>
        <taxon>Streptophyta</taxon>
        <taxon>Embryophyta</taxon>
        <taxon>Tracheophyta</taxon>
        <taxon>Spermatophyta</taxon>
        <taxon>Magnoliopsida</taxon>
        <taxon>eudicotyledons</taxon>
        <taxon>Gunneridae</taxon>
        <taxon>Pentapetalae</taxon>
        <taxon>asterids</taxon>
        <taxon>lamiids</taxon>
        <taxon>Lamiales</taxon>
        <taxon>Oleaceae</taxon>
        <taxon>Oleeae</taxon>
        <taxon>Olea</taxon>
    </lineage>
</organism>
<gene>
    <name evidence="1" type="ORF">OLEA9_A019166</name>
</gene>
<protein>
    <submittedName>
        <fullName evidence="1">Uncharacterized protein</fullName>
    </submittedName>
</protein>
<dbReference type="AlphaFoldDB" id="A0A8S0QWP9"/>
<accession>A0A8S0QWP9</accession>
<dbReference type="Proteomes" id="UP000594638">
    <property type="component" value="Unassembled WGS sequence"/>
</dbReference>
<keyword evidence="2" id="KW-1185">Reference proteome</keyword>
<reference evidence="1 2" key="1">
    <citation type="submission" date="2019-12" db="EMBL/GenBank/DDBJ databases">
        <authorList>
            <person name="Alioto T."/>
            <person name="Alioto T."/>
            <person name="Gomez Garrido J."/>
        </authorList>
    </citation>
    <scope>NUCLEOTIDE SEQUENCE [LARGE SCALE GENOMIC DNA]</scope>
</reference>
<evidence type="ECO:0000313" key="2">
    <source>
        <dbReference type="Proteomes" id="UP000594638"/>
    </source>
</evidence>
<name>A0A8S0QWP9_OLEEU</name>
<proteinExistence type="predicted"/>
<sequence>MPLIDVVLRQLSLSPTMEGTFAARDRGDSTSFQVDSSHWVHVQVTLSKRNMDTIVLDSSSRKKTWSITIKRIIKHESWDITLARKHVLCDTSLDIVVVCVRCDVSSKIHMTMERA</sequence>
<evidence type="ECO:0000313" key="1">
    <source>
        <dbReference type="EMBL" id="CAA2970399.1"/>
    </source>
</evidence>
<comment type="caution">
    <text evidence="1">The sequence shown here is derived from an EMBL/GenBank/DDBJ whole genome shotgun (WGS) entry which is preliminary data.</text>
</comment>